<dbReference type="GO" id="GO:0008270">
    <property type="term" value="F:zinc ion binding"/>
    <property type="evidence" value="ECO:0007669"/>
    <property type="project" value="InterPro"/>
</dbReference>
<dbReference type="PROSITE" id="PS00132">
    <property type="entry name" value="CARBOXYPEPT_ZN_1"/>
    <property type="match status" value="1"/>
</dbReference>
<dbReference type="EnsemblMetazoa" id="PPAI007698-RA">
    <property type="protein sequence ID" value="PPAI007698-PA"/>
    <property type="gene ID" value="PPAI007698"/>
</dbReference>
<dbReference type="SUPFAM" id="SSF53187">
    <property type="entry name" value="Zn-dependent exopeptidases"/>
    <property type="match status" value="1"/>
</dbReference>
<name>A0A1B0DHR4_PHLPP</name>
<comment type="similarity">
    <text evidence="2 5">Belongs to the peptidase M14 family.</text>
</comment>
<feature type="domain" description="Peptidase M14" evidence="6">
    <location>
        <begin position="1"/>
        <end position="100"/>
    </location>
</feature>
<dbReference type="VEuPathDB" id="VectorBase:PPAI007698"/>
<sequence>MDEINVWMDQMLTQYGNVLTPITYGNSYEMEPIRGFLMSYRSGNPAIFIESNIHAREWITAASTTWLINEFVTSTDPEIRRIAESYDWYIFPVTNPDLYP</sequence>
<evidence type="ECO:0000313" key="7">
    <source>
        <dbReference type="EnsemblMetazoa" id="PPAI007698-PA"/>
    </source>
</evidence>
<keyword evidence="8" id="KW-1185">Reference proteome</keyword>
<evidence type="ECO:0000256" key="3">
    <source>
        <dbReference type="ARBA" id="ARBA00022723"/>
    </source>
</evidence>
<dbReference type="GO" id="GO:0005615">
    <property type="term" value="C:extracellular space"/>
    <property type="evidence" value="ECO:0007669"/>
    <property type="project" value="TreeGrafter"/>
</dbReference>
<evidence type="ECO:0000256" key="1">
    <source>
        <dbReference type="ARBA" id="ARBA00001947"/>
    </source>
</evidence>
<dbReference type="InterPro" id="IPR000834">
    <property type="entry name" value="Peptidase_M14"/>
</dbReference>
<evidence type="ECO:0000259" key="6">
    <source>
        <dbReference type="PROSITE" id="PS52035"/>
    </source>
</evidence>
<organism evidence="7 8">
    <name type="scientific">Phlebotomus papatasi</name>
    <name type="common">Sandfly</name>
    <dbReference type="NCBI Taxonomy" id="29031"/>
    <lineage>
        <taxon>Eukaryota</taxon>
        <taxon>Metazoa</taxon>
        <taxon>Ecdysozoa</taxon>
        <taxon>Arthropoda</taxon>
        <taxon>Hexapoda</taxon>
        <taxon>Insecta</taxon>
        <taxon>Pterygota</taxon>
        <taxon>Neoptera</taxon>
        <taxon>Endopterygota</taxon>
        <taxon>Diptera</taxon>
        <taxon>Nematocera</taxon>
        <taxon>Psychodoidea</taxon>
        <taxon>Psychodidae</taxon>
        <taxon>Phlebotomus</taxon>
        <taxon>Phlebotomus</taxon>
    </lineage>
</organism>
<keyword evidence="4" id="KW-0862">Zinc</keyword>
<dbReference type="InterPro" id="IPR057246">
    <property type="entry name" value="CARBOXYPEPT_ZN_1"/>
</dbReference>
<dbReference type="Gene3D" id="3.40.630.10">
    <property type="entry name" value="Zn peptidases"/>
    <property type="match status" value="1"/>
</dbReference>
<dbReference type="PANTHER" id="PTHR11705:SF153">
    <property type="entry name" value="ZINC CARBOXYPEPTIDASE A 1-LIKE PROTEIN"/>
    <property type="match status" value="1"/>
</dbReference>
<dbReference type="Proteomes" id="UP000092462">
    <property type="component" value="Unassembled WGS sequence"/>
</dbReference>
<accession>A0A1B0DHR4</accession>
<protein>
    <recommendedName>
        <fullName evidence="6">Peptidase M14 domain-containing protein</fullName>
    </recommendedName>
</protein>
<evidence type="ECO:0000256" key="5">
    <source>
        <dbReference type="PROSITE-ProRule" id="PRU01379"/>
    </source>
</evidence>
<dbReference type="Pfam" id="PF00246">
    <property type="entry name" value="Peptidase_M14"/>
    <property type="match status" value="1"/>
</dbReference>
<reference evidence="7" key="1">
    <citation type="submission" date="2022-08" db="UniProtKB">
        <authorList>
            <consortium name="EnsemblMetazoa"/>
        </authorList>
    </citation>
    <scope>IDENTIFICATION</scope>
    <source>
        <strain evidence="7">Israel</strain>
    </source>
</reference>
<comment type="cofactor">
    <cofactor evidence="1">
        <name>Zn(2+)</name>
        <dbReference type="ChEBI" id="CHEBI:29105"/>
    </cofactor>
</comment>
<evidence type="ECO:0000256" key="4">
    <source>
        <dbReference type="ARBA" id="ARBA00022833"/>
    </source>
</evidence>
<comment type="caution">
    <text evidence="5">Lacks conserved residue(s) required for the propagation of feature annotation.</text>
</comment>
<dbReference type="GO" id="GO:0004181">
    <property type="term" value="F:metallocarboxypeptidase activity"/>
    <property type="evidence" value="ECO:0007669"/>
    <property type="project" value="InterPro"/>
</dbReference>
<dbReference type="EMBL" id="AJVK01061452">
    <property type="status" value="NOT_ANNOTATED_CDS"/>
    <property type="molecule type" value="Genomic_DNA"/>
</dbReference>
<dbReference type="PROSITE" id="PS52035">
    <property type="entry name" value="PEPTIDASE_M14"/>
    <property type="match status" value="1"/>
</dbReference>
<keyword evidence="3" id="KW-0479">Metal-binding</keyword>
<dbReference type="AlphaFoldDB" id="A0A1B0DHR4"/>
<dbReference type="PANTHER" id="PTHR11705">
    <property type="entry name" value="PROTEASE FAMILY M14 CARBOXYPEPTIDASE A,B"/>
    <property type="match status" value="1"/>
</dbReference>
<evidence type="ECO:0000313" key="8">
    <source>
        <dbReference type="Proteomes" id="UP000092462"/>
    </source>
</evidence>
<dbReference type="GO" id="GO:0006508">
    <property type="term" value="P:proteolysis"/>
    <property type="evidence" value="ECO:0007669"/>
    <property type="project" value="InterPro"/>
</dbReference>
<proteinExistence type="inferred from homology"/>
<evidence type="ECO:0000256" key="2">
    <source>
        <dbReference type="ARBA" id="ARBA00005988"/>
    </source>
</evidence>